<feature type="compositionally biased region" description="Basic and acidic residues" evidence="1">
    <location>
        <begin position="73"/>
        <end position="93"/>
    </location>
</feature>
<proteinExistence type="predicted"/>
<dbReference type="AlphaFoldDB" id="A0A0Q3LC65"/>
<evidence type="ECO:0000313" key="3">
    <source>
        <dbReference type="EnsemblPlants" id="KQJ90085"/>
    </source>
</evidence>
<accession>A0A0Q3LC65</accession>
<dbReference type="Gramene" id="KQJ90085">
    <property type="protein sequence ID" value="KQJ90085"/>
    <property type="gene ID" value="BRADI_4g29516v3"/>
</dbReference>
<reference evidence="2" key="2">
    <citation type="submission" date="2017-06" db="EMBL/GenBank/DDBJ databases">
        <title>WGS assembly of Brachypodium distachyon.</title>
        <authorList>
            <consortium name="The International Brachypodium Initiative"/>
            <person name="Lucas S."/>
            <person name="Harmon-Smith M."/>
            <person name="Lail K."/>
            <person name="Tice H."/>
            <person name="Grimwood J."/>
            <person name="Bruce D."/>
            <person name="Barry K."/>
            <person name="Shu S."/>
            <person name="Lindquist E."/>
            <person name="Wang M."/>
            <person name="Pitluck S."/>
            <person name="Vogel J.P."/>
            <person name="Garvin D.F."/>
            <person name="Mockler T.C."/>
            <person name="Schmutz J."/>
            <person name="Rokhsar D."/>
            <person name="Bevan M.W."/>
        </authorList>
    </citation>
    <scope>NUCLEOTIDE SEQUENCE</scope>
    <source>
        <strain evidence="2">Bd21</strain>
    </source>
</reference>
<protein>
    <submittedName>
        <fullName evidence="2 3">Uncharacterized protein</fullName>
    </submittedName>
</protein>
<dbReference type="EMBL" id="CM000883">
    <property type="protein sequence ID" value="KQJ90085.2"/>
    <property type="molecule type" value="Genomic_DNA"/>
</dbReference>
<dbReference type="InParanoid" id="A0A0Q3LC65"/>
<sequence length="254" mass="28691">MGKNGGGEGRHRCGRRVWGAAARGARGGAVVDASARVSAAATLGGDEGRRMGKRRAGARPCLRLGAEQQATEENARKKSSRRADQGRKKEGQQPRRQHAPGWWRDQRSTQPKRMMLGVDTAFGMLNVARCTRNNSTGIWDDHSDFTWHDPDRPRFPASSDCNPVLHKGFLYLLGEDGGLAVYDEHRHDEGFQILDKPQGFCFKCKERHFKIYKESYLFESDQHELMAVLVGHRGSSVNIVRLKEHKRSGRRWRT</sequence>
<feature type="region of interest" description="Disordered" evidence="1">
    <location>
        <begin position="22"/>
        <end position="110"/>
    </location>
</feature>
<dbReference type="OrthoDB" id="1863935at2759"/>
<name>A0A0Q3LC65_BRADI</name>
<reference evidence="2 3" key="1">
    <citation type="journal article" date="2010" name="Nature">
        <title>Genome sequencing and analysis of the model grass Brachypodium distachyon.</title>
        <authorList>
            <consortium name="International Brachypodium Initiative"/>
        </authorList>
    </citation>
    <scope>NUCLEOTIDE SEQUENCE [LARGE SCALE GENOMIC DNA]</scope>
    <source>
        <strain evidence="2 3">Bd21</strain>
    </source>
</reference>
<evidence type="ECO:0000313" key="4">
    <source>
        <dbReference type="Proteomes" id="UP000008810"/>
    </source>
</evidence>
<dbReference type="Proteomes" id="UP000008810">
    <property type="component" value="Chromosome 4"/>
</dbReference>
<dbReference type="EnsemblPlants" id="KQJ90085">
    <property type="protein sequence ID" value="KQJ90085"/>
    <property type="gene ID" value="BRADI_4g29516v3"/>
</dbReference>
<reference evidence="3" key="3">
    <citation type="submission" date="2018-08" db="UniProtKB">
        <authorList>
            <consortium name="EnsemblPlants"/>
        </authorList>
    </citation>
    <scope>IDENTIFICATION</scope>
    <source>
        <strain evidence="3">cv. Bd21</strain>
    </source>
</reference>
<evidence type="ECO:0000313" key="2">
    <source>
        <dbReference type="EMBL" id="KQJ90085.2"/>
    </source>
</evidence>
<feature type="compositionally biased region" description="Low complexity" evidence="1">
    <location>
        <begin position="22"/>
        <end position="41"/>
    </location>
</feature>
<evidence type="ECO:0000256" key="1">
    <source>
        <dbReference type="SAM" id="MobiDB-lite"/>
    </source>
</evidence>
<keyword evidence="4" id="KW-1185">Reference proteome</keyword>
<gene>
    <name evidence="2" type="ORF">BRADI_4g29516v3</name>
</gene>
<organism evidence="2">
    <name type="scientific">Brachypodium distachyon</name>
    <name type="common">Purple false brome</name>
    <name type="synonym">Trachynia distachya</name>
    <dbReference type="NCBI Taxonomy" id="15368"/>
    <lineage>
        <taxon>Eukaryota</taxon>
        <taxon>Viridiplantae</taxon>
        <taxon>Streptophyta</taxon>
        <taxon>Embryophyta</taxon>
        <taxon>Tracheophyta</taxon>
        <taxon>Spermatophyta</taxon>
        <taxon>Magnoliopsida</taxon>
        <taxon>Liliopsida</taxon>
        <taxon>Poales</taxon>
        <taxon>Poaceae</taxon>
        <taxon>BOP clade</taxon>
        <taxon>Pooideae</taxon>
        <taxon>Stipodae</taxon>
        <taxon>Brachypodieae</taxon>
        <taxon>Brachypodium</taxon>
    </lineage>
</organism>